<name>A0ABS4K9M2_9CLOT</name>
<protein>
    <submittedName>
        <fullName evidence="3">Transposase</fullName>
    </submittedName>
</protein>
<dbReference type="InterPro" id="IPR047650">
    <property type="entry name" value="Transpos_IS110"/>
</dbReference>
<evidence type="ECO:0000259" key="2">
    <source>
        <dbReference type="Pfam" id="PF02371"/>
    </source>
</evidence>
<accession>A0ABS4K9M2</accession>
<dbReference type="PANTHER" id="PTHR33055">
    <property type="entry name" value="TRANSPOSASE FOR INSERTION SEQUENCE ELEMENT IS1111A"/>
    <property type="match status" value="1"/>
</dbReference>
<dbReference type="Proteomes" id="UP001519308">
    <property type="component" value="Unassembled WGS sequence"/>
</dbReference>
<feature type="domain" description="Transposase IS110-like N-terminal" evidence="1">
    <location>
        <begin position="10"/>
        <end position="168"/>
    </location>
</feature>
<dbReference type="NCBIfam" id="NF033542">
    <property type="entry name" value="transpos_IS110"/>
    <property type="match status" value="1"/>
</dbReference>
<feature type="domain" description="Transposase IS116/IS110/IS902 C-terminal" evidence="2">
    <location>
        <begin position="285"/>
        <end position="367"/>
    </location>
</feature>
<dbReference type="Pfam" id="PF02371">
    <property type="entry name" value="Transposase_20"/>
    <property type="match status" value="1"/>
</dbReference>
<reference evidence="3 4" key="1">
    <citation type="submission" date="2021-03" db="EMBL/GenBank/DDBJ databases">
        <title>Genomic Encyclopedia of Type Strains, Phase IV (KMG-IV): sequencing the most valuable type-strain genomes for metagenomic binning, comparative biology and taxonomic classification.</title>
        <authorList>
            <person name="Goeker M."/>
        </authorList>
    </citation>
    <scope>NUCLEOTIDE SEQUENCE [LARGE SCALE GENOMIC DNA]</scope>
    <source>
        <strain evidence="3 4">DSM 28650</strain>
    </source>
</reference>
<dbReference type="PANTHER" id="PTHR33055:SF13">
    <property type="entry name" value="TRANSPOSASE"/>
    <property type="match status" value="1"/>
</dbReference>
<dbReference type="Pfam" id="PF01548">
    <property type="entry name" value="DEDD_Tnp_IS110"/>
    <property type="match status" value="1"/>
</dbReference>
<sequence>MSKYFYSPVVGIDVSAEFSIVAILAPNGDVYKKSFKVVHDADGFSHLVSEIEKVEKEFNMKTGIFMESTGVYHLSLFHFLKNYNLEAYVINPLVTNCNKNSDIRKVKNDKKDAVSIAKIGKFQNVKAYSFLDINIFSLKCLCRDYYKYVDTRSTYKKKLSADLRLLFPGYQSVFADTTGATSITILKKYTTPEKIVNSPKEEVISNLRTTSKKNLTWCNNTYEKLLKTAQNAVQIGIPSTSFERKILSTISIIENFDQEINLLLNDIKAEVSSEKLSSYFKRNVDLLLSIPGIGFLTAVTLLTEIGDFQGFLKPKHLVAFFGIDSSVNESGKFKSDKNKISKRGTRIGRRALYAVALASIRTSKNGKAINPILLEYYKTNLSGKKKKVALVAVMHKLLNYIFAVLRNQKEYEQRLPKVHQKMYLENSCNAAA</sequence>
<organism evidence="3 4">
    <name type="scientific">Clostridium punense</name>
    <dbReference type="NCBI Taxonomy" id="1054297"/>
    <lineage>
        <taxon>Bacteria</taxon>
        <taxon>Bacillati</taxon>
        <taxon>Bacillota</taxon>
        <taxon>Clostridia</taxon>
        <taxon>Eubacteriales</taxon>
        <taxon>Clostridiaceae</taxon>
        <taxon>Clostridium</taxon>
    </lineage>
</organism>
<gene>
    <name evidence="3" type="ORF">J2Z44_004355</name>
</gene>
<keyword evidence="4" id="KW-1185">Reference proteome</keyword>
<dbReference type="RefSeq" id="WP_209650058.1">
    <property type="nucleotide sequence ID" value="NZ_JAGGLL010000087.1"/>
</dbReference>
<dbReference type="InterPro" id="IPR003346">
    <property type="entry name" value="Transposase_20"/>
</dbReference>
<evidence type="ECO:0000259" key="1">
    <source>
        <dbReference type="Pfam" id="PF01548"/>
    </source>
</evidence>
<evidence type="ECO:0000313" key="4">
    <source>
        <dbReference type="Proteomes" id="UP001519308"/>
    </source>
</evidence>
<dbReference type="EMBL" id="JAGGLL010000087">
    <property type="protein sequence ID" value="MBP2024470.1"/>
    <property type="molecule type" value="Genomic_DNA"/>
</dbReference>
<dbReference type="InterPro" id="IPR002525">
    <property type="entry name" value="Transp_IS110-like_N"/>
</dbReference>
<proteinExistence type="predicted"/>
<evidence type="ECO:0000313" key="3">
    <source>
        <dbReference type="EMBL" id="MBP2024470.1"/>
    </source>
</evidence>
<comment type="caution">
    <text evidence="3">The sequence shown here is derived from an EMBL/GenBank/DDBJ whole genome shotgun (WGS) entry which is preliminary data.</text>
</comment>